<reference evidence="9" key="2">
    <citation type="submission" date="2025-08" db="UniProtKB">
        <authorList>
            <consortium name="Ensembl"/>
        </authorList>
    </citation>
    <scope>IDENTIFICATION</scope>
</reference>
<dbReference type="Ensembl" id="ENSCINT00000036096.1">
    <property type="protein sequence ID" value="ENSCINP00000030911.1"/>
    <property type="gene ID" value="ENSCING00000022746.1"/>
</dbReference>
<dbReference type="InterPro" id="IPR032675">
    <property type="entry name" value="LRR_dom_sf"/>
</dbReference>
<dbReference type="AlphaFoldDB" id="H2XMM8"/>
<keyword evidence="10" id="KW-1185">Reference proteome</keyword>
<dbReference type="Proteomes" id="UP000008144">
    <property type="component" value="Unassembled WGS sequence"/>
</dbReference>
<dbReference type="InterPro" id="IPR001611">
    <property type="entry name" value="Leu-rich_rpt"/>
</dbReference>
<dbReference type="Pfam" id="PF13855">
    <property type="entry name" value="LRR_8"/>
    <property type="match status" value="1"/>
</dbReference>
<feature type="chain" id="PRO_5003578008" description="LRRNT domain-containing protein" evidence="8">
    <location>
        <begin position="20"/>
        <end position="234"/>
    </location>
</feature>
<reference evidence="9" key="3">
    <citation type="submission" date="2025-09" db="UniProtKB">
        <authorList>
            <consortium name="Ensembl"/>
        </authorList>
    </citation>
    <scope>IDENTIFICATION</scope>
</reference>
<keyword evidence="5" id="KW-0677">Repeat</keyword>
<dbReference type="PANTHER" id="PTHR45773">
    <property type="entry name" value="SLIT AND NTRK-LIKE PROTEIN 4-RELATED"/>
    <property type="match status" value="1"/>
</dbReference>
<dbReference type="GeneTree" id="ENSGT00940000161095"/>
<dbReference type="Gene3D" id="3.80.10.10">
    <property type="entry name" value="Ribonuclease Inhibitor"/>
    <property type="match status" value="2"/>
</dbReference>
<evidence type="ECO:0000256" key="7">
    <source>
        <dbReference type="ARBA" id="ARBA00023136"/>
    </source>
</evidence>
<dbReference type="OMA" id="FTFIATH"/>
<evidence type="ECO:0000313" key="10">
    <source>
        <dbReference type="Proteomes" id="UP000008144"/>
    </source>
</evidence>
<keyword evidence="4 8" id="KW-0732">Signal</keyword>
<evidence type="ECO:0000256" key="8">
    <source>
        <dbReference type="SAM" id="SignalP"/>
    </source>
</evidence>
<evidence type="ECO:0000313" key="9">
    <source>
        <dbReference type="Ensembl" id="ENSCINP00000030911.1"/>
    </source>
</evidence>
<evidence type="ECO:0000256" key="1">
    <source>
        <dbReference type="ARBA" id="ARBA00004479"/>
    </source>
</evidence>
<dbReference type="PANTHER" id="PTHR45773:SF10">
    <property type="match status" value="1"/>
</dbReference>
<evidence type="ECO:0008006" key="11">
    <source>
        <dbReference type="Google" id="ProtNLM"/>
    </source>
</evidence>
<evidence type="ECO:0000256" key="5">
    <source>
        <dbReference type="ARBA" id="ARBA00022737"/>
    </source>
</evidence>
<keyword evidence="2" id="KW-0433">Leucine-rich repeat</keyword>
<dbReference type="GO" id="GO:0016020">
    <property type="term" value="C:membrane"/>
    <property type="evidence" value="ECO:0007669"/>
    <property type="project" value="UniProtKB-SubCell"/>
</dbReference>
<dbReference type="InParanoid" id="H2XMM8"/>
<evidence type="ECO:0000256" key="6">
    <source>
        <dbReference type="ARBA" id="ARBA00022989"/>
    </source>
</evidence>
<dbReference type="SMART" id="SM00369">
    <property type="entry name" value="LRR_TYP"/>
    <property type="match status" value="6"/>
</dbReference>
<keyword evidence="3" id="KW-0812">Transmembrane</keyword>
<dbReference type="InterPro" id="IPR003591">
    <property type="entry name" value="Leu-rich_rpt_typical-subtyp"/>
</dbReference>
<dbReference type="SUPFAM" id="SSF52058">
    <property type="entry name" value="L domain-like"/>
    <property type="match status" value="1"/>
</dbReference>
<keyword evidence="7" id="KW-0472">Membrane</keyword>
<comment type="subcellular location">
    <subcellularLocation>
        <location evidence="1">Membrane</location>
        <topology evidence="1">Single-pass type I membrane protein</topology>
    </subcellularLocation>
</comment>
<feature type="signal peptide" evidence="8">
    <location>
        <begin position="1"/>
        <end position="19"/>
    </location>
</feature>
<dbReference type="PROSITE" id="PS51450">
    <property type="entry name" value="LRR"/>
    <property type="match status" value="1"/>
</dbReference>
<protein>
    <recommendedName>
        <fullName evidence="11">LRRNT domain-containing protein</fullName>
    </recommendedName>
</protein>
<keyword evidence="6" id="KW-1133">Transmembrane helix</keyword>
<dbReference type="HOGENOM" id="CLU_1187306_0_0_1"/>
<name>H2XMM8_CIOIN</name>
<sequence>MRCIPWLLVVALIVNLTSAARRPNQPITSCPSPCVCESIFCKSTQRRGKIFCAGVAASCFHANLTSFPPGVVANVTGLLLSNNSMTTINFDEFSNLAKLETLLVDNNLIRDIIINSRFKKLRRLSFKNNKIFHLPQRGFKLLKNLVDLNLEMNRITSVQGIKFPHKLRTLNLNHNRIRTLTSGSFRKLKELQTLKLEYNVIDFISKTTFIQATQLNVLYLSNNNLRILGENQFQ</sequence>
<proteinExistence type="predicted"/>
<evidence type="ECO:0000256" key="4">
    <source>
        <dbReference type="ARBA" id="ARBA00022729"/>
    </source>
</evidence>
<accession>H2XMM8</accession>
<organism evidence="9 10">
    <name type="scientific">Ciona intestinalis</name>
    <name type="common">Transparent sea squirt</name>
    <name type="synonym">Ascidia intestinalis</name>
    <dbReference type="NCBI Taxonomy" id="7719"/>
    <lineage>
        <taxon>Eukaryota</taxon>
        <taxon>Metazoa</taxon>
        <taxon>Chordata</taxon>
        <taxon>Tunicata</taxon>
        <taxon>Ascidiacea</taxon>
        <taxon>Phlebobranchia</taxon>
        <taxon>Cionidae</taxon>
        <taxon>Ciona</taxon>
    </lineage>
</organism>
<evidence type="ECO:0000256" key="2">
    <source>
        <dbReference type="ARBA" id="ARBA00022614"/>
    </source>
</evidence>
<evidence type="ECO:0000256" key="3">
    <source>
        <dbReference type="ARBA" id="ARBA00022692"/>
    </source>
</evidence>
<reference evidence="10" key="1">
    <citation type="journal article" date="2002" name="Science">
        <title>The draft genome of Ciona intestinalis: insights into chordate and vertebrate origins.</title>
        <authorList>
            <person name="Dehal P."/>
            <person name="Satou Y."/>
            <person name="Campbell R.K."/>
            <person name="Chapman J."/>
            <person name="Degnan B."/>
            <person name="De Tomaso A."/>
            <person name="Davidson B."/>
            <person name="Di Gregorio A."/>
            <person name="Gelpke M."/>
            <person name="Goodstein D.M."/>
            <person name="Harafuji N."/>
            <person name="Hastings K.E."/>
            <person name="Ho I."/>
            <person name="Hotta K."/>
            <person name="Huang W."/>
            <person name="Kawashima T."/>
            <person name="Lemaire P."/>
            <person name="Martinez D."/>
            <person name="Meinertzhagen I.A."/>
            <person name="Necula S."/>
            <person name="Nonaka M."/>
            <person name="Putnam N."/>
            <person name="Rash S."/>
            <person name="Saiga H."/>
            <person name="Satake M."/>
            <person name="Terry A."/>
            <person name="Yamada L."/>
            <person name="Wang H.G."/>
            <person name="Awazu S."/>
            <person name="Azumi K."/>
            <person name="Boore J."/>
            <person name="Branno M."/>
            <person name="Chin-Bow S."/>
            <person name="DeSantis R."/>
            <person name="Doyle S."/>
            <person name="Francino P."/>
            <person name="Keys D.N."/>
            <person name="Haga S."/>
            <person name="Hayashi H."/>
            <person name="Hino K."/>
            <person name="Imai K.S."/>
            <person name="Inaba K."/>
            <person name="Kano S."/>
            <person name="Kobayashi K."/>
            <person name="Kobayashi M."/>
            <person name="Lee B.I."/>
            <person name="Makabe K.W."/>
            <person name="Manohar C."/>
            <person name="Matassi G."/>
            <person name="Medina M."/>
            <person name="Mochizuki Y."/>
            <person name="Mount S."/>
            <person name="Morishita T."/>
            <person name="Miura S."/>
            <person name="Nakayama A."/>
            <person name="Nishizaka S."/>
            <person name="Nomoto H."/>
            <person name="Ohta F."/>
            <person name="Oishi K."/>
            <person name="Rigoutsos I."/>
            <person name="Sano M."/>
            <person name="Sasaki A."/>
            <person name="Sasakura Y."/>
            <person name="Shoguchi E."/>
            <person name="Shin-i T."/>
            <person name="Spagnuolo A."/>
            <person name="Stainier D."/>
            <person name="Suzuki M.M."/>
            <person name="Tassy O."/>
            <person name="Takatori N."/>
            <person name="Tokuoka M."/>
            <person name="Yagi K."/>
            <person name="Yoshizaki F."/>
            <person name="Wada S."/>
            <person name="Zhang C."/>
            <person name="Hyatt P.D."/>
            <person name="Larimer F."/>
            <person name="Detter C."/>
            <person name="Doggett N."/>
            <person name="Glavina T."/>
            <person name="Hawkins T."/>
            <person name="Richardson P."/>
            <person name="Lucas S."/>
            <person name="Kohara Y."/>
            <person name="Levine M."/>
            <person name="Satoh N."/>
            <person name="Rokhsar D.S."/>
        </authorList>
    </citation>
    <scope>NUCLEOTIDE SEQUENCE [LARGE SCALE GENOMIC DNA]</scope>
</reference>